<evidence type="ECO:0000313" key="13">
    <source>
        <dbReference type="Proteomes" id="UP001283361"/>
    </source>
</evidence>
<name>A0AAE0YKB2_9GAST</name>
<evidence type="ECO:0000256" key="1">
    <source>
        <dbReference type="ARBA" id="ARBA00022722"/>
    </source>
</evidence>
<evidence type="ECO:0000256" key="8">
    <source>
        <dbReference type="ARBA" id="ARBA00022932"/>
    </source>
</evidence>
<keyword evidence="8" id="KW-0808">Transferase</keyword>
<evidence type="ECO:0000256" key="5">
    <source>
        <dbReference type="ARBA" id="ARBA00022842"/>
    </source>
</evidence>
<dbReference type="InterPro" id="IPR001584">
    <property type="entry name" value="Integrase_cat-core"/>
</dbReference>
<keyword evidence="4" id="KW-0378">Hydrolase</keyword>
<dbReference type="InterPro" id="IPR012337">
    <property type="entry name" value="RNaseH-like_sf"/>
</dbReference>
<dbReference type="GO" id="GO:0003676">
    <property type="term" value="F:nucleic acid binding"/>
    <property type="evidence" value="ECO:0007669"/>
    <property type="project" value="InterPro"/>
</dbReference>
<dbReference type="GO" id="GO:0015074">
    <property type="term" value="P:DNA integration"/>
    <property type="evidence" value="ECO:0007669"/>
    <property type="project" value="UniProtKB-KW"/>
</dbReference>
<feature type="domain" description="Integrase catalytic" evidence="11">
    <location>
        <begin position="5"/>
        <end position="174"/>
    </location>
</feature>
<dbReference type="InterPro" id="IPR036397">
    <property type="entry name" value="RNaseH_sf"/>
</dbReference>
<evidence type="ECO:0000313" key="12">
    <source>
        <dbReference type="EMBL" id="KAK3748249.1"/>
    </source>
</evidence>
<evidence type="ECO:0000256" key="10">
    <source>
        <dbReference type="SAM" id="MobiDB-lite"/>
    </source>
</evidence>
<keyword evidence="6" id="KW-0229">DNA integration</keyword>
<dbReference type="GO" id="GO:0003964">
    <property type="term" value="F:RNA-directed DNA polymerase activity"/>
    <property type="evidence" value="ECO:0007669"/>
    <property type="project" value="UniProtKB-KW"/>
</dbReference>
<keyword evidence="2" id="KW-0479">Metal-binding</keyword>
<dbReference type="SUPFAM" id="SSF53098">
    <property type="entry name" value="Ribonuclease H-like"/>
    <property type="match status" value="1"/>
</dbReference>
<keyword evidence="9" id="KW-0233">DNA recombination</keyword>
<dbReference type="Pfam" id="PF00665">
    <property type="entry name" value="rve"/>
    <property type="match status" value="1"/>
</dbReference>
<feature type="compositionally biased region" description="Basic and acidic residues" evidence="10">
    <location>
        <begin position="214"/>
        <end position="233"/>
    </location>
</feature>
<protein>
    <recommendedName>
        <fullName evidence="11">Integrase catalytic domain-containing protein</fullName>
    </recommendedName>
</protein>
<dbReference type="GO" id="GO:0016787">
    <property type="term" value="F:hydrolase activity"/>
    <property type="evidence" value="ECO:0007669"/>
    <property type="project" value="UniProtKB-KW"/>
</dbReference>
<dbReference type="PANTHER" id="PTHR42648">
    <property type="entry name" value="TRANSPOSASE, PUTATIVE-RELATED"/>
    <property type="match status" value="1"/>
</dbReference>
<evidence type="ECO:0000256" key="2">
    <source>
        <dbReference type="ARBA" id="ARBA00022723"/>
    </source>
</evidence>
<feature type="compositionally biased region" description="Basic and acidic residues" evidence="10">
    <location>
        <begin position="190"/>
        <end position="204"/>
    </location>
</feature>
<keyword evidence="7" id="KW-0695">RNA-directed DNA polymerase</keyword>
<keyword evidence="13" id="KW-1185">Reference proteome</keyword>
<feature type="region of interest" description="Disordered" evidence="10">
    <location>
        <begin position="180"/>
        <end position="233"/>
    </location>
</feature>
<proteinExistence type="predicted"/>
<dbReference type="GO" id="GO:0046872">
    <property type="term" value="F:metal ion binding"/>
    <property type="evidence" value="ECO:0007669"/>
    <property type="project" value="UniProtKB-KW"/>
</dbReference>
<evidence type="ECO:0000256" key="3">
    <source>
        <dbReference type="ARBA" id="ARBA00022759"/>
    </source>
</evidence>
<evidence type="ECO:0000256" key="6">
    <source>
        <dbReference type="ARBA" id="ARBA00022908"/>
    </source>
</evidence>
<keyword evidence="8" id="KW-0548">Nucleotidyltransferase</keyword>
<dbReference type="PROSITE" id="PS50994">
    <property type="entry name" value="INTEGRASE"/>
    <property type="match status" value="1"/>
</dbReference>
<keyword evidence="1" id="KW-0540">Nuclease</keyword>
<keyword evidence="3" id="KW-0255">Endonuclease</keyword>
<dbReference type="EMBL" id="JAWDGP010006036">
    <property type="protein sequence ID" value="KAK3748249.1"/>
    <property type="molecule type" value="Genomic_DNA"/>
</dbReference>
<keyword evidence="8" id="KW-0239">DNA-directed DNA polymerase</keyword>
<evidence type="ECO:0000256" key="9">
    <source>
        <dbReference type="ARBA" id="ARBA00023172"/>
    </source>
</evidence>
<dbReference type="GO" id="GO:0006310">
    <property type="term" value="P:DNA recombination"/>
    <property type="evidence" value="ECO:0007669"/>
    <property type="project" value="UniProtKB-KW"/>
</dbReference>
<dbReference type="InterPro" id="IPR039537">
    <property type="entry name" value="Retrotran_Ty1/copia-like"/>
</dbReference>
<evidence type="ECO:0000256" key="7">
    <source>
        <dbReference type="ARBA" id="ARBA00022918"/>
    </source>
</evidence>
<dbReference type="AlphaFoldDB" id="A0AAE0YKB2"/>
<comment type="caution">
    <text evidence="12">The sequence shown here is derived from an EMBL/GenBank/DDBJ whole genome shotgun (WGS) entry which is preliminary data.</text>
</comment>
<sequence length="233" mass="26485">MTDNRSRKPDETAKQPLDVVHIVLAGPVEPEDTNGMKFSLVCVDSFTNITSVYFIKQKSDAVQAFKQYLADISPYGKVKTVRSDQGGEFISKEFSSLLVENKIKHEKTAPYSPLQNGKAERTWRSLFEMSRCLLLQSGLPKTLWTYVSMTAAYIRNRHSKCQKGREVKFLKNPQLSQGDTGFTVLPSDQVYDKDKTETKEKEKAQGSQTSQNVPEREEKKEIQGREIELDPNI</sequence>
<accession>A0AAE0YKB2</accession>
<evidence type="ECO:0000259" key="11">
    <source>
        <dbReference type="PROSITE" id="PS50994"/>
    </source>
</evidence>
<evidence type="ECO:0000256" key="4">
    <source>
        <dbReference type="ARBA" id="ARBA00022801"/>
    </source>
</evidence>
<reference evidence="12" key="1">
    <citation type="journal article" date="2023" name="G3 (Bethesda)">
        <title>A reference genome for the long-term kleptoplast-retaining sea slug Elysia crispata morphotype clarki.</title>
        <authorList>
            <person name="Eastman K.E."/>
            <person name="Pendleton A.L."/>
            <person name="Shaikh M.A."/>
            <person name="Suttiyut T."/>
            <person name="Ogas R."/>
            <person name="Tomko P."/>
            <person name="Gavelis G."/>
            <person name="Widhalm J.R."/>
            <person name="Wisecaver J.H."/>
        </authorList>
    </citation>
    <scope>NUCLEOTIDE SEQUENCE</scope>
    <source>
        <strain evidence="12">ECLA1</strain>
    </source>
</reference>
<organism evidence="12 13">
    <name type="scientific">Elysia crispata</name>
    <name type="common">lettuce slug</name>
    <dbReference type="NCBI Taxonomy" id="231223"/>
    <lineage>
        <taxon>Eukaryota</taxon>
        <taxon>Metazoa</taxon>
        <taxon>Spiralia</taxon>
        <taxon>Lophotrochozoa</taxon>
        <taxon>Mollusca</taxon>
        <taxon>Gastropoda</taxon>
        <taxon>Heterobranchia</taxon>
        <taxon>Euthyneura</taxon>
        <taxon>Panpulmonata</taxon>
        <taxon>Sacoglossa</taxon>
        <taxon>Placobranchoidea</taxon>
        <taxon>Plakobranchidae</taxon>
        <taxon>Elysia</taxon>
    </lineage>
</organism>
<dbReference type="GO" id="GO:0004519">
    <property type="term" value="F:endonuclease activity"/>
    <property type="evidence" value="ECO:0007669"/>
    <property type="project" value="UniProtKB-KW"/>
</dbReference>
<dbReference type="Proteomes" id="UP001283361">
    <property type="component" value="Unassembled WGS sequence"/>
</dbReference>
<dbReference type="PANTHER" id="PTHR42648:SF11">
    <property type="entry name" value="TRANSPOSON TY4-P GAG-POL POLYPROTEIN"/>
    <property type="match status" value="1"/>
</dbReference>
<dbReference type="Gene3D" id="3.30.420.10">
    <property type="entry name" value="Ribonuclease H-like superfamily/Ribonuclease H"/>
    <property type="match status" value="1"/>
</dbReference>
<dbReference type="GO" id="GO:0003887">
    <property type="term" value="F:DNA-directed DNA polymerase activity"/>
    <property type="evidence" value="ECO:0007669"/>
    <property type="project" value="UniProtKB-KW"/>
</dbReference>
<keyword evidence="5" id="KW-0460">Magnesium</keyword>
<gene>
    <name evidence="12" type="ORF">RRG08_039502</name>
</gene>